<reference evidence="3 4" key="1">
    <citation type="submission" date="2023-10" db="EMBL/GenBank/DDBJ databases">
        <title>Chromosome-scale genome assembly provides insights into flower coloration mechanisms of Canna indica.</title>
        <authorList>
            <person name="Li C."/>
        </authorList>
    </citation>
    <scope>NUCLEOTIDE SEQUENCE [LARGE SCALE GENOMIC DNA]</scope>
    <source>
        <tissue evidence="3">Flower</tissue>
    </source>
</reference>
<feature type="chain" id="PRO_5042973629" evidence="2">
    <location>
        <begin position="24"/>
        <end position="199"/>
    </location>
</feature>
<accession>A0AAQ3QCM9</accession>
<keyword evidence="1" id="KW-0472">Membrane</keyword>
<organism evidence="3 4">
    <name type="scientific">Canna indica</name>
    <name type="common">Indian-shot</name>
    <dbReference type="NCBI Taxonomy" id="4628"/>
    <lineage>
        <taxon>Eukaryota</taxon>
        <taxon>Viridiplantae</taxon>
        <taxon>Streptophyta</taxon>
        <taxon>Embryophyta</taxon>
        <taxon>Tracheophyta</taxon>
        <taxon>Spermatophyta</taxon>
        <taxon>Magnoliopsida</taxon>
        <taxon>Liliopsida</taxon>
        <taxon>Zingiberales</taxon>
        <taxon>Cannaceae</taxon>
        <taxon>Canna</taxon>
    </lineage>
</organism>
<dbReference type="Proteomes" id="UP001327560">
    <property type="component" value="Chromosome 4"/>
</dbReference>
<keyword evidence="4" id="KW-1185">Reference proteome</keyword>
<feature type="transmembrane region" description="Helical" evidence="1">
    <location>
        <begin position="155"/>
        <end position="177"/>
    </location>
</feature>
<feature type="signal peptide" evidence="2">
    <location>
        <begin position="1"/>
        <end position="23"/>
    </location>
</feature>
<keyword evidence="2" id="KW-0732">Signal</keyword>
<sequence>MSSYSPWRCVLALLLPCFLVASSVPLLHKSISSADTASSDVKALKVGEEIRGETLPLRSGQRIYELIGLRRSVSYEIPASFSIQLHRSVPGLSSMKNRRLLNTEKLIFKADSDESVFVILTVEPEGVVAMANVPERELVIYNIVCDKLMMGIPHGAWWVGVAALLCLVLGMALPYFFPLHQLLKVEGLESEKVTTSKDS</sequence>
<proteinExistence type="predicted"/>
<keyword evidence="1" id="KW-1133">Transmembrane helix</keyword>
<dbReference type="PANTHER" id="PTHR35465">
    <property type="entry name" value="CAVEOLIN-1 PROTEIN"/>
    <property type="match status" value="1"/>
</dbReference>
<evidence type="ECO:0000313" key="4">
    <source>
        <dbReference type="Proteomes" id="UP001327560"/>
    </source>
</evidence>
<keyword evidence="1" id="KW-0812">Transmembrane</keyword>
<dbReference type="AlphaFoldDB" id="A0AAQ3QCM9"/>
<dbReference type="EMBL" id="CP136893">
    <property type="protein sequence ID" value="WOL04198.1"/>
    <property type="molecule type" value="Genomic_DNA"/>
</dbReference>
<evidence type="ECO:0000256" key="2">
    <source>
        <dbReference type="SAM" id="SignalP"/>
    </source>
</evidence>
<evidence type="ECO:0000313" key="3">
    <source>
        <dbReference type="EMBL" id="WOL04198.1"/>
    </source>
</evidence>
<dbReference type="PANTHER" id="PTHR35465:SF1">
    <property type="entry name" value="PHOSPHATIDYLINOSITOL-GLYCAN BIOSYNTHESIS CLASS X PROTEIN"/>
    <property type="match status" value="1"/>
</dbReference>
<evidence type="ECO:0000256" key="1">
    <source>
        <dbReference type="SAM" id="Phobius"/>
    </source>
</evidence>
<name>A0AAQ3QCM9_9LILI</name>
<gene>
    <name evidence="3" type="ORF">Cni_G12919</name>
</gene>
<protein>
    <submittedName>
        <fullName evidence="3">Uncharacterized protein</fullName>
    </submittedName>
</protein>